<evidence type="ECO:0000256" key="9">
    <source>
        <dbReference type="ARBA" id="ARBA00022837"/>
    </source>
</evidence>
<keyword evidence="10 17" id="KW-0472">Membrane</keyword>
<feature type="compositionally biased region" description="Low complexity" evidence="16">
    <location>
        <begin position="472"/>
        <end position="482"/>
    </location>
</feature>
<dbReference type="PROSITE" id="PS00138">
    <property type="entry name" value="SUBTILASE_SER"/>
    <property type="match status" value="1"/>
</dbReference>
<keyword evidence="9" id="KW-0106">Calcium</keyword>
<proteinExistence type="inferred from homology"/>
<dbReference type="AlphaFoldDB" id="A0ABD2L652"/>
<dbReference type="InterPro" id="IPR036852">
    <property type="entry name" value="Peptidase_S8/S53_dom_sf"/>
</dbReference>
<keyword evidence="17" id="KW-1133">Transmembrane helix</keyword>
<dbReference type="PROSITE" id="PS00137">
    <property type="entry name" value="SUBTILASE_HIS"/>
    <property type="match status" value="1"/>
</dbReference>
<keyword evidence="7 15" id="KW-0378">Hydrolase</keyword>
<comment type="caution">
    <text evidence="19">The sequence shown here is derived from an EMBL/GenBank/DDBJ whole genome shotgun (WGS) entry which is preliminary data.</text>
</comment>
<evidence type="ECO:0000256" key="5">
    <source>
        <dbReference type="ARBA" id="ARBA00022685"/>
    </source>
</evidence>
<evidence type="ECO:0000256" key="12">
    <source>
        <dbReference type="ARBA" id="ARBA00023157"/>
    </source>
</evidence>
<dbReference type="PROSITE" id="PS51892">
    <property type="entry name" value="SUBTILASE"/>
    <property type="match status" value="1"/>
</dbReference>
<dbReference type="InterPro" id="IPR034182">
    <property type="entry name" value="Kexin/furin"/>
</dbReference>
<keyword evidence="12" id="KW-1015">Disulfide bond</keyword>
<feature type="transmembrane region" description="Helical" evidence="17">
    <location>
        <begin position="1095"/>
        <end position="1112"/>
    </location>
</feature>
<evidence type="ECO:0000256" key="8">
    <source>
        <dbReference type="ARBA" id="ARBA00022825"/>
    </source>
</evidence>
<dbReference type="Gene3D" id="3.40.50.200">
    <property type="entry name" value="Peptidase S8/S53 domain"/>
    <property type="match status" value="1"/>
</dbReference>
<keyword evidence="17" id="KW-0812">Transmembrane</keyword>
<comment type="similarity">
    <text evidence="3">Belongs to the peptidase S8 family. Furin subfamily.</text>
</comment>
<feature type="compositionally biased region" description="Low complexity" evidence="16">
    <location>
        <begin position="1050"/>
        <end position="1063"/>
    </location>
</feature>
<protein>
    <recommendedName>
        <fullName evidence="18">P/Homo B domain-containing protein</fullName>
    </recommendedName>
</protein>
<feature type="compositionally biased region" description="Low complexity" evidence="16">
    <location>
        <begin position="397"/>
        <end position="440"/>
    </location>
</feature>
<evidence type="ECO:0000256" key="1">
    <source>
        <dbReference type="ARBA" id="ARBA00001913"/>
    </source>
</evidence>
<dbReference type="InterPro" id="IPR023828">
    <property type="entry name" value="Peptidase_S8_Ser-AS"/>
</dbReference>
<evidence type="ECO:0000256" key="15">
    <source>
        <dbReference type="PROSITE-ProRule" id="PRU01240"/>
    </source>
</evidence>
<feature type="region of interest" description="Disordered" evidence="16">
    <location>
        <begin position="1017"/>
        <end position="1081"/>
    </location>
</feature>
<dbReference type="InterPro" id="IPR000209">
    <property type="entry name" value="Peptidase_S8/S53_dom"/>
</dbReference>
<feature type="active site" description="Charge relay system" evidence="14 15">
    <location>
        <position position="620"/>
    </location>
</feature>
<keyword evidence="11" id="KW-0865">Zymogen</keyword>
<dbReference type="GO" id="GO:0008104">
    <property type="term" value="P:intracellular protein localization"/>
    <property type="evidence" value="ECO:0007669"/>
    <property type="project" value="UniProtKB-ARBA"/>
</dbReference>
<evidence type="ECO:0000256" key="2">
    <source>
        <dbReference type="ARBA" id="ARBA00004370"/>
    </source>
</evidence>
<dbReference type="GO" id="GO:0012505">
    <property type="term" value="C:endomembrane system"/>
    <property type="evidence" value="ECO:0007669"/>
    <property type="project" value="UniProtKB-SubCell"/>
</dbReference>
<evidence type="ECO:0000313" key="19">
    <source>
        <dbReference type="EMBL" id="KAL3110656.1"/>
    </source>
</evidence>
<keyword evidence="8 15" id="KW-0720">Serine protease</keyword>
<feature type="compositionally biased region" description="Basic residues" evidence="16">
    <location>
        <begin position="37"/>
        <end position="57"/>
    </location>
</feature>
<dbReference type="Gene3D" id="3.30.70.850">
    <property type="entry name" value="Peptidase S8, pro-domain"/>
    <property type="match status" value="1"/>
</dbReference>
<dbReference type="GO" id="GO:0006508">
    <property type="term" value="P:proteolysis"/>
    <property type="evidence" value="ECO:0007669"/>
    <property type="project" value="UniProtKB-KW"/>
</dbReference>
<dbReference type="InterPro" id="IPR022398">
    <property type="entry name" value="Peptidase_S8_His-AS"/>
</dbReference>
<dbReference type="SUPFAM" id="SSF54897">
    <property type="entry name" value="Protease propeptides/inhibitors"/>
    <property type="match status" value="1"/>
</dbReference>
<dbReference type="Pfam" id="PF00082">
    <property type="entry name" value="Peptidase_S8"/>
    <property type="match status" value="1"/>
</dbReference>
<evidence type="ECO:0000256" key="10">
    <source>
        <dbReference type="ARBA" id="ARBA00023136"/>
    </source>
</evidence>
<gene>
    <name evidence="19" type="ORF">niasHT_017534</name>
</gene>
<evidence type="ECO:0000259" key="18">
    <source>
        <dbReference type="PROSITE" id="PS51829"/>
    </source>
</evidence>
<dbReference type="EMBL" id="JBICBT010000534">
    <property type="protein sequence ID" value="KAL3110656.1"/>
    <property type="molecule type" value="Genomic_DNA"/>
</dbReference>
<dbReference type="Gene3D" id="2.60.120.260">
    <property type="entry name" value="Galactose-binding domain-like"/>
    <property type="match status" value="1"/>
</dbReference>
<sequence length="1113" mass="122474">MSGCQCVGLRRSAARADTKKQPPPPPPPPSFSSSKLHNFHHHHHHHHIHNHQTQHHHRENREFVVVFVVHSSPPNTAAATKTSSTAANSHHNHNYHHSSPFPSPPPTPSSSSSCCCCCCPCPPPRLLNEEIVGNHSSSDRVDEQSAICGDDKTHAAHALRSTVVPSACKIGDTKFEAPSAAVAPQSANIDGALAVPSTAKRRQRQQRHRHFMEATAGAGHFRVPSSPTASPPLSSFTECHRRRRRQRPALSMPFMLTMWWTCLLLLFHLPTHVHCQTGTSAIEDFSLHPAPRQPRRVFTNQWAVRIEGGQPTQADAIASKYGFRNLGPVIPGGDYFLFESRVVRKRSLRKVRRHLHHPTIGREQNVLWLEQQVVKKRVKRDFRAVIHRRRRHRRDSSSLTSTDASTEQQRQQQQQQPLSASLAATLASAASEDGAGDSAVVGGGSGGGDNTSDAAVAVLRPRARHHATTLLQRQQQRQRQQQHPFRPPVIQNSDDEYEGEGTAAGDGPDDFLNMNRISHNDQHRTQWARLRYGVPNDPYWKDLWYLHRRDEQPDEMDHNVKEAWYLGYTGKGIVVTILDDGLERTHPDIGPNYDPDASYDVNDRDEDPTPRYEYTDENRHGTRCAGEVASIFNNSLCIVGIAFNARIGGIRMLDGDVTDAVEATSLSHNSQHIDIYSASWGPDDDGRTVDGPATLTRSAFERGITEGRQGKGSIFIWASGNGGKDADSCNCDGYTNSIHTLSISSATERGAIPWYSEACSSTLATAYSSGSSGERMIVTTDLHHSCTKSHTGTSASAPLAAGIAALTLEANPNLGWRDLQHIVVRTAKPVNLRAGDWRLNGVGRNVSHSFGYGLLDAGAMVRLAKVWHNVPKQRKCRATYPNPYKTIPNGNRLHLQVYTDGCADRREQQVKYLEHVQAIVTLSAPRRGDIQIYLTSPRGTRSTLLAKRQRDTSRTGFKEWAFMTTHNWGESAYGTWSLEIDNDGSDDAELLKWELVLHGTDVYVGPTGFEPTAAVAERSVQQQRHNGHHQSNGDGTGGAGGHRRHHDGAADGVPSSSSSLFGLDDGDDDSGDNNNDGNSGDTNGTFAGSKIACHPLMTLALFALGTVILFLFN</sequence>
<feature type="region of interest" description="Disordered" evidence="16">
    <location>
        <begin position="384"/>
        <end position="453"/>
    </location>
</feature>
<organism evidence="19 20">
    <name type="scientific">Heterodera trifolii</name>
    <dbReference type="NCBI Taxonomy" id="157864"/>
    <lineage>
        <taxon>Eukaryota</taxon>
        <taxon>Metazoa</taxon>
        <taxon>Ecdysozoa</taxon>
        <taxon>Nematoda</taxon>
        <taxon>Chromadorea</taxon>
        <taxon>Rhabditida</taxon>
        <taxon>Tylenchina</taxon>
        <taxon>Tylenchomorpha</taxon>
        <taxon>Tylenchoidea</taxon>
        <taxon>Heteroderidae</taxon>
        <taxon>Heteroderinae</taxon>
        <taxon>Heterodera</taxon>
    </lineage>
</organism>
<dbReference type="PANTHER" id="PTHR42884:SF3">
    <property type="entry name" value="FURIN-LIKE PROTEASE 1, ISOFORMS 1_1-X_2"/>
    <property type="match status" value="1"/>
</dbReference>
<feature type="compositionally biased region" description="Basic and acidic residues" evidence="16">
    <location>
        <begin position="607"/>
        <end position="618"/>
    </location>
</feature>
<dbReference type="Pfam" id="PF16470">
    <property type="entry name" value="S8_pro-domain"/>
    <property type="match status" value="1"/>
</dbReference>
<evidence type="ECO:0000256" key="14">
    <source>
        <dbReference type="PIRSR" id="PIRSR615500-1"/>
    </source>
</evidence>
<accession>A0ABD2L652</accession>
<dbReference type="PANTHER" id="PTHR42884">
    <property type="entry name" value="PROPROTEIN CONVERTASE SUBTILISIN/KEXIN-RELATED"/>
    <property type="match status" value="1"/>
</dbReference>
<dbReference type="PROSITE" id="PS00136">
    <property type="entry name" value="SUBTILASE_ASP"/>
    <property type="match status" value="1"/>
</dbReference>
<dbReference type="PRINTS" id="PR00723">
    <property type="entry name" value="SUBTILISIN"/>
</dbReference>
<feature type="region of interest" description="Disordered" evidence="16">
    <location>
        <begin position="1"/>
        <end position="57"/>
    </location>
</feature>
<dbReference type="InterPro" id="IPR038466">
    <property type="entry name" value="S8_pro-domain_sf"/>
</dbReference>
<dbReference type="FunFam" id="2.60.120.260:FF:000006">
    <property type="entry name" value="Proprotein convertase subtilisin/kexin type 5"/>
    <property type="match status" value="1"/>
</dbReference>
<feature type="compositionally biased region" description="Low complexity" evidence="16">
    <location>
        <begin position="74"/>
        <end position="89"/>
    </location>
</feature>
<dbReference type="Pfam" id="PF01483">
    <property type="entry name" value="P_proprotein"/>
    <property type="match status" value="1"/>
</dbReference>
<evidence type="ECO:0000256" key="7">
    <source>
        <dbReference type="ARBA" id="ARBA00022801"/>
    </source>
</evidence>
<dbReference type="GO" id="GO:0004252">
    <property type="term" value="F:serine-type endopeptidase activity"/>
    <property type="evidence" value="ECO:0007669"/>
    <property type="project" value="UniProtKB-UniRule"/>
</dbReference>
<dbReference type="SUPFAM" id="SSF49785">
    <property type="entry name" value="Galactose-binding domain-like"/>
    <property type="match status" value="1"/>
</dbReference>
<keyword evidence="13" id="KW-0325">Glycoprotein</keyword>
<dbReference type="PROSITE" id="PS51829">
    <property type="entry name" value="P_HOMO_B"/>
    <property type="match status" value="1"/>
</dbReference>
<evidence type="ECO:0000256" key="6">
    <source>
        <dbReference type="ARBA" id="ARBA00022729"/>
    </source>
</evidence>
<keyword evidence="5" id="KW-0165">Cleavage on pair of basic residues</keyword>
<feature type="compositionally biased region" description="Low complexity" evidence="16">
    <location>
        <begin position="1072"/>
        <end position="1081"/>
    </location>
</feature>
<dbReference type="InterPro" id="IPR032815">
    <property type="entry name" value="S8_pro-domain"/>
</dbReference>
<feature type="domain" description="P/Homo B" evidence="18">
    <location>
        <begin position="869"/>
        <end position="1003"/>
    </location>
</feature>
<reference evidence="19 20" key="1">
    <citation type="submission" date="2024-10" db="EMBL/GenBank/DDBJ databases">
        <authorList>
            <person name="Kim D."/>
        </authorList>
    </citation>
    <scope>NUCLEOTIDE SEQUENCE [LARGE SCALE GENOMIC DNA]</scope>
    <source>
        <strain evidence="19">BH-2024</strain>
    </source>
</reference>
<dbReference type="InterPro" id="IPR015500">
    <property type="entry name" value="Peptidase_S8_subtilisin-rel"/>
</dbReference>
<dbReference type="FunFam" id="3.30.70.850:FF:000001">
    <property type="entry name" value="Proprotein convertase subtilisin/kexin type 5"/>
    <property type="match status" value="1"/>
</dbReference>
<evidence type="ECO:0000313" key="20">
    <source>
        <dbReference type="Proteomes" id="UP001620626"/>
    </source>
</evidence>
<dbReference type="GO" id="GO:0008038">
    <property type="term" value="P:neuron recognition"/>
    <property type="evidence" value="ECO:0007669"/>
    <property type="project" value="UniProtKB-ARBA"/>
</dbReference>
<name>A0ABD2L652_9BILA</name>
<dbReference type="InterPro" id="IPR008979">
    <property type="entry name" value="Galactose-bd-like_sf"/>
</dbReference>
<feature type="active site" description="Charge relay system" evidence="14 15">
    <location>
        <position position="794"/>
    </location>
</feature>
<keyword evidence="20" id="KW-1185">Reference proteome</keyword>
<feature type="region of interest" description="Disordered" evidence="16">
    <location>
        <begin position="74"/>
        <end position="104"/>
    </location>
</feature>
<evidence type="ECO:0000256" key="17">
    <source>
        <dbReference type="SAM" id="Phobius"/>
    </source>
</evidence>
<dbReference type="FunFam" id="3.40.50.200:FF:000001">
    <property type="entry name" value="Furin 2, isoform B"/>
    <property type="match status" value="1"/>
</dbReference>
<dbReference type="InterPro" id="IPR023827">
    <property type="entry name" value="Peptidase_S8_Asp-AS"/>
</dbReference>
<dbReference type="SUPFAM" id="SSF52743">
    <property type="entry name" value="Subtilisin-like"/>
    <property type="match status" value="1"/>
</dbReference>
<dbReference type="CDD" id="cd04059">
    <property type="entry name" value="Peptidases_S8_Protein_convertases_Kexins_Furin-like"/>
    <property type="match status" value="1"/>
</dbReference>
<dbReference type="InterPro" id="IPR002884">
    <property type="entry name" value="P_dom"/>
</dbReference>
<comment type="cofactor">
    <cofactor evidence="1">
        <name>Ca(2+)</name>
        <dbReference type="ChEBI" id="CHEBI:29108"/>
    </cofactor>
</comment>
<comment type="subcellular location">
    <subcellularLocation>
        <location evidence="2">Membrane</location>
    </subcellularLocation>
</comment>
<feature type="compositionally biased region" description="Polar residues" evidence="16">
    <location>
        <begin position="1019"/>
        <end position="1032"/>
    </location>
</feature>
<feature type="active site" description="Charge relay system" evidence="14 15">
    <location>
        <position position="579"/>
    </location>
</feature>
<feature type="region of interest" description="Disordered" evidence="16">
    <location>
        <begin position="586"/>
        <end position="618"/>
    </location>
</feature>
<keyword evidence="6" id="KW-0732">Signal</keyword>
<feature type="compositionally biased region" description="Pro residues" evidence="16">
    <location>
        <begin position="21"/>
        <end position="30"/>
    </location>
</feature>
<keyword evidence="4 15" id="KW-0645">Protease</keyword>
<feature type="compositionally biased region" description="Basic residues" evidence="16">
    <location>
        <begin position="384"/>
        <end position="394"/>
    </location>
</feature>
<evidence type="ECO:0000256" key="16">
    <source>
        <dbReference type="SAM" id="MobiDB-lite"/>
    </source>
</evidence>
<feature type="region of interest" description="Disordered" evidence="16">
    <location>
        <begin position="466"/>
        <end position="512"/>
    </location>
</feature>
<evidence type="ECO:0000256" key="4">
    <source>
        <dbReference type="ARBA" id="ARBA00022670"/>
    </source>
</evidence>
<evidence type="ECO:0000256" key="11">
    <source>
        <dbReference type="ARBA" id="ARBA00023145"/>
    </source>
</evidence>
<dbReference type="Proteomes" id="UP001620626">
    <property type="component" value="Unassembled WGS sequence"/>
</dbReference>
<evidence type="ECO:0000256" key="3">
    <source>
        <dbReference type="ARBA" id="ARBA00005325"/>
    </source>
</evidence>
<evidence type="ECO:0000256" key="13">
    <source>
        <dbReference type="ARBA" id="ARBA00023180"/>
    </source>
</evidence>